<proteinExistence type="predicted"/>
<protein>
    <submittedName>
        <fullName evidence="1">Uncharacterized protein</fullName>
    </submittedName>
</protein>
<name>A0A0B2UP52_TOXCA</name>
<evidence type="ECO:0000313" key="2">
    <source>
        <dbReference type="Proteomes" id="UP000031036"/>
    </source>
</evidence>
<organism evidence="1 2">
    <name type="scientific">Toxocara canis</name>
    <name type="common">Canine roundworm</name>
    <dbReference type="NCBI Taxonomy" id="6265"/>
    <lineage>
        <taxon>Eukaryota</taxon>
        <taxon>Metazoa</taxon>
        <taxon>Ecdysozoa</taxon>
        <taxon>Nematoda</taxon>
        <taxon>Chromadorea</taxon>
        <taxon>Rhabditida</taxon>
        <taxon>Spirurina</taxon>
        <taxon>Ascaridomorpha</taxon>
        <taxon>Ascaridoidea</taxon>
        <taxon>Toxocaridae</taxon>
        <taxon>Toxocara</taxon>
    </lineage>
</organism>
<dbReference type="Proteomes" id="UP000031036">
    <property type="component" value="Unassembled WGS sequence"/>
</dbReference>
<sequence length="111" mass="12615">MCSAANALAYDNIQKRENAAQFCFIKLKILNALPSTVVHSTSSELFLIDFTRDHKSEIEVLLSGDNMTKEAWPRLINCLLKEQRIRKGACERRVARRCFDYVSASDSCQNS</sequence>
<accession>A0A0B2UP52</accession>
<evidence type="ECO:0000313" key="1">
    <source>
        <dbReference type="EMBL" id="KHN70887.1"/>
    </source>
</evidence>
<gene>
    <name evidence="1" type="ORF">Tcan_12086</name>
</gene>
<comment type="caution">
    <text evidence="1">The sequence shown here is derived from an EMBL/GenBank/DDBJ whole genome shotgun (WGS) entry which is preliminary data.</text>
</comment>
<dbReference type="AlphaFoldDB" id="A0A0B2UP52"/>
<keyword evidence="2" id="KW-1185">Reference proteome</keyword>
<dbReference type="EMBL" id="JPKZ01022847">
    <property type="protein sequence ID" value="KHN70887.1"/>
    <property type="molecule type" value="Genomic_DNA"/>
</dbReference>
<reference evidence="1 2" key="1">
    <citation type="submission" date="2014-11" db="EMBL/GenBank/DDBJ databases">
        <title>Genetic blueprint of the zoonotic pathogen Toxocara canis.</title>
        <authorList>
            <person name="Zhu X.-Q."/>
            <person name="Korhonen P.K."/>
            <person name="Cai H."/>
            <person name="Young N.D."/>
            <person name="Nejsum P."/>
            <person name="von Samson-Himmelstjerna G."/>
            <person name="Boag P.R."/>
            <person name="Tan P."/>
            <person name="Li Q."/>
            <person name="Min J."/>
            <person name="Yang Y."/>
            <person name="Wang X."/>
            <person name="Fang X."/>
            <person name="Hall R.S."/>
            <person name="Hofmann A."/>
            <person name="Sternberg P.W."/>
            <person name="Jex A.R."/>
            <person name="Gasser R.B."/>
        </authorList>
    </citation>
    <scope>NUCLEOTIDE SEQUENCE [LARGE SCALE GENOMIC DNA]</scope>
    <source>
        <strain evidence="1">PN_DK_2014</strain>
    </source>
</reference>